<dbReference type="AlphaFoldDB" id="A0A8C4TD25"/>
<dbReference type="InterPro" id="IPR031410">
    <property type="entry name" value="SAXO4"/>
</dbReference>
<reference evidence="1" key="1">
    <citation type="submission" date="2025-08" db="UniProtKB">
        <authorList>
            <consortium name="Ensembl"/>
        </authorList>
    </citation>
    <scope>IDENTIFICATION</scope>
</reference>
<evidence type="ECO:0000313" key="2">
    <source>
        <dbReference type="Proteomes" id="UP000694620"/>
    </source>
</evidence>
<sequence>MFDNPFTRFSNTSPAGLKLEGWTHGGIQRQMPNGYTVNNELHCMVNNRTTGSSGLMHPHQARCCCH</sequence>
<dbReference type="Proteomes" id="UP000694620">
    <property type="component" value="Unassembled WGS sequence"/>
</dbReference>
<proteinExistence type="predicted"/>
<protein>
    <submittedName>
        <fullName evidence="1">Uncharacterized protein</fullName>
    </submittedName>
</protein>
<name>A0A8C4TD25_ERPCA</name>
<organism evidence="1 2">
    <name type="scientific">Erpetoichthys calabaricus</name>
    <name type="common">Rope fish</name>
    <name type="synonym">Calamoichthys calabaricus</name>
    <dbReference type="NCBI Taxonomy" id="27687"/>
    <lineage>
        <taxon>Eukaryota</taxon>
        <taxon>Metazoa</taxon>
        <taxon>Chordata</taxon>
        <taxon>Craniata</taxon>
        <taxon>Vertebrata</taxon>
        <taxon>Euteleostomi</taxon>
        <taxon>Actinopterygii</taxon>
        <taxon>Polypteriformes</taxon>
        <taxon>Polypteridae</taxon>
        <taxon>Erpetoichthys</taxon>
    </lineage>
</organism>
<keyword evidence="2" id="KW-1185">Reference proteome</keyword>
<dbReference type="Pfam" id="PF15691">
    <property type="entry name" value="PPP1R32"/>
    <property type="match status" value="1"/>
</dbReference>
<dbReference type="Ensembl" id="ENSECRT00000031386.1">
    <property type="protein sequence ID" value="ENSECRP00000030739.1"/>
    <property type="gene ID" value="ENSECRG00000020857.1"/>
</dbReference>
<evidence type="ECO:0000313" key="1">
    <source>
        <dbReference type="Ensembl" id="ENSECRP00000030739.1"/>
    </source>
</evidence>
<reference evidence="1" key="2">
    <citation type="submission" date="2025-09" db="UniProtKB">
        <authorList>
            <consortium name="Ensembl"/>
        </authorList>
    </citation>
    <scope>IDENTIFICATION</scope>
</reference>
<accession>A0A8C4TD25</accession>